<name>A0AAE7BXK9_9GAMM</name>
<proteinExistence type="predicted"/>
<reference evidence="1 2" key="1">
    <citation type="submission" date="2019-09" db="EMBL/GenBank/DDBJ databases">
        <title>Non-baumannii Acinetobacter spp. carrying blaNDM-1 isolated in China.</title>
        <authorList>
            <person name="Cui C."/>
            <person name="Chen C."/>
            <person name="Sun J."/>
            <person name="Liu Y."/>
        </authorList>
    </citation>
    <scope>NUCLEOTIDE SEQUENCE [LARGE SCALE GENOMIC DNA]</scope>
    <source>
        <strain evidence="1 2">HZE23-1</strain>
    </source>
</reference>
<organism evidence="1 2">
    <name type="scientific">Acinetobacter schindleri</name>
    <dbReference type="NCBI Taxonomy" id="108981"/>
    <lineage>
        <taxon>Bacteria</taxon>
        <taxon>Pseudomonadati</taxon>
        <taxon>Pseudomonadota</taxon>
        <taxon>Gammaproteobacteria</taxon>
        <taxon>Moraxellales</taxon>
        <taxon>Moraxellaceae</taxon>
        <taxon>Acinetobacter</taxon>
    </lineage>
</organism>
<evidence type="ECO:0000313" key="2">
    <source>
        <dbReference type="Proteomes" id="UP000503505"/>
    </source>
</evidence>
<dbReference type="AlphaFoldDB" id="A0AAE7BXK9"/>
<sequence>MSEFKKVSNILLESNGIYFVECPGCKTLHPIHVGEQHRIRWGFNGNVDAPTFTPSLMVNQGHPSQCHSFITDGKIQFLSDCNHSLAGQTVDLLPVEEF</sequence>
<dbReference type="EMBL" id="CP044463">
    <property type="protein sequence ID" value="QIC67479.1"/>
    <property type="molecule type" value="Genomic_DNA"/>
</dbReference>
<accession>A0AAE7BXK9</accession>
<gene>
    <name evidence="1" type="ORF">FSC10_08850</name>
</gene>
<dbReference type="Pfam" id="PF20137">
    <property type="entry name" value="BubE"/>
    <property type="match status" value="1"/>
</dbReference>
<dbReference type="Proteomes" id="UP000503505">
    <property type="component" value="Chromosome"/>
</dbReference>
<evidence type="ECO:0000313" key="1">
    <source>
        <dbReference type="EMBL" id="QIC67479.1"/>
    </source>
</evidence>
<protein>
    <submittedName>
        <fullName evidence="1">Anaerobic dehydrogenase</fullName>
    </submittedName>
</protein>
<dbReference type="InterPro" id="IPR045384">
    <property type="entry name" value="DUF6527"/>
</dbReference>
<dbReference type="RefSeq" id="WP_163171468.1">
    <property type="nucleotide sequence ID" value="NZ_CP044463.1"/>
</dbReference>